<dbReference type="InterPro" id="IPR041256">
    <property type="entry name" value="CdiI_4"/>
</dbReference>
<comment type="caution">
    <text evidence="2">The sequence shown here is derived from an EMBL/GenBank/DDBJ whole genome shotgun (WGS) entry which is preliminary data.</text>
</comment>
<accession>A0AA45WPG9</accession>
<dbReference type="CDD" id="cd20688">
    <property type="entry name" value="CdiI_Ecoli_Nm-like"/>
    <property type="match status" value="1"/>
</dbReference>
<organism evidence="2 3">
    <name type="scientific">Laceyella tengchongensis</name>
    <dbReference type="NCBI Taxonomy" id="574699"/>
    <lineage>
        <taxon>Bacteria</taxon>
        <taxon>Bacillati</taxon>
        <taxon>Bacillota</taxon>
        <taxon>Bacilli</taxon>
        <taxon>Bacillales</taxon>
        <taxon>Thermoactinomycetaceae</taxon>
        <taxon>Laceyella</taxon>
    </lineage>
</organism>
<gene>
    <name evidence="2" type="ORF">SAMN06265361_103491</name>
</gene>
<evidence type="ECO:0000313" key="3">
    <source>
        <dbReference type="Proteomes" id="UP001157946"/>
    </source>
</evidence>
<dbReference type="EMBL" id="FXTU01000003">
    <property type="protein sequence ID" value="SMP21147.1"/>
    <property type="molecule type" value="Genomic_DNA"/>
</dbReference>
<feature type="domain" description="CDI immunity protein" evidence="1">
    <location>
        <begin position="18"/>
        <end position="121"/>
    </location>
</feature>
<dbReference type="Pfam" id="PF18624">
    <property type="entry name" value="CdiI_4"/>
    <property type="match status" value="1"/>
</dbReference>
<name>A0AA45WPG9_9BACL</name>
<reference evidence="2" key="1">
    <citation type="submission" date="2017-05" db="EMBL/GenBank/DDBJ databases">
        <authorList>
            <person name="Varghese N."/>
            <person name="Submissions S."/>
        </authorList>
    </citation>
    <scope>NUCLEOTIDE SEQUENCE</scope>
    <source>
        <strain evidence="2">DSM 45262</strain>
    </source>
</reference>
<sequence>MYNHKEQTYKIFYDDKEKKDFMKYYFWHIGDGYFIDALNNFKDKSGFGIECVGILFRDDFDEWEEYRCKEDEVSLIKDYPAAEEDTMGYLSFKDFYNCLIDHSKEYIKKYPEHEEEVCKLLREIKVSLDINT</sequence>
<protein>
    <recommendedName>
        <fullName evidence="1">CDI immunity protein domain-containing protein</fullName>
    </recommendedName>
</protein>
<proteinExistence type="predicted"/>
<dbReference type="AlphaFoldDB" id="A0AA45WPG9"/>
<keyword evidence="3" id="KW-1185">Reference proteome</keyword>
<evidence type="ECO:0000313" key="2">
    <source>
        <dbReference type="EMBL" id="SMP21147.1"/>
    </source>
</evidence>
<dbReference type="Proteomes" id="UP001157946">
    <property type="component" value="Unassembled WGS sequence"/>
</dbReference>
<evidence type="ECO:0000259" key="1">
    <source>
        <dbReference type="Pfam" id="PF18624"/>
    </source>
</evidence>
<dbReference type="RefSeq" id="WP_102992200.1">
    <property type="nucleotide sequence ID" value="NZ_FXTU01000003.1"/>
</dbReference>